<sequence length="326" mass="37689">MTANILQNTYNVNSEKTFFFKDYDGVKIYTKVWYPKEKDNIKGIIQIAHGLGETTEYYEEFANFFRRNGYVVYINEALGHGRTAGNIDDSNYKYNAGNAGTDGLNHMAVDLKILTENIKKKYPDKKIFLLGHSLGSVISQIYAYKYGNGINGIICTGAISELNEDRFEYLLQIARREIEKRGRLEPSVEVFNALFGDLNDKFKPARTEFDWITSDEKLLRKSLESPYANIPFNVGFYFDFINALKNRNEKNNIEKIPKDLPIFLLSGSDDPLSDNGDGIKELFNIYKEEKLKDISFNIYEGKRHSILRETNRNIVFKDILDWIDIH</sequence>
<protein>
    <submittedName>
        <fullName evidence="2">Lysophospholipase</fullName>
    </submittedName>
</protein>
<dbReference type="SUPFAM" id="SSF53474">
    <property type="entry name" value="alpha/beta-Hydrolases"/>
    <property type="match status" value="1"/>
</dbReference>
<dbReference type="InterPro" id="IPR051044">
    <property type="entry name" value="MAG_DAG_Lipase"/>
</dbReference>
<dbReference type="EMBL" id="CP003261">
    <property type="protein sequence ID" value="AGK98907.1"/>
    <property type="molecule type" value="Genomic_DNA"/>
</dbReference>
<evidence type="ECO:0000259" key="1">
    <source>
        <dbReference type="Pfam" id="PF12146"/>
    </source>
</evidence>
<gene>
    <name evidence="2" type="ORF">Clopa_4177</name>
</gene>
<dbReference type="OrthoDB" id="9806902at2"/>
<dbReference type="InterPro" id="IPR022742">
    <property type="entry name" value="Hydrolase_4"/>
</dbReference>
<evidence type="ECO:0000313" key="3">
    <source>
        <dbReference type="Proteomes" id="UP000013523"/>
    </source>
</evidence>
<accession>R4K6U9</accession>
<dbReference type="InterPro" id="IPR029058">
    <property type="entry name" value="AB_hydrolase_fold"/>
</dbReference>
<keyword evidence="3" id="KW-1185">Reference proteome</keyword>
<evidence type="ECO:0000313" key="2">
    <source>
        <dbReference type="EMBL" id="AGK98907.1"/>
    </source>
</evidence>
<dbReference type="PATRIC" id="fig|86416.3.peg.4181"/>
<dbReference type="HOGENOM" id="CLU_026209_1_0_9"/>
<dbReference type="eggNOG" id="COG2267">
    <property type="taxonomic scope" value="Bacteria"/>
</dbReference>
<dbReference type="Pfam" id="PF12146">
    <property type="entry name" value="Hydrolase_4"/>
    <property type="match status" value="1"/>
</dbReference>
<organism evidence="2 3">
    <name type="scientific">Clostridium pasteurianum BC1</name>
    <dbReference type="NCBI Taxonomy" id="86416"/>
    <lineage>
        <taxon>Bacteria</taxon>
        <taxon>Bacillati</taxon>
        <taxon>Bacillota</taxon>
        <taxon>Clostridia</taxon>
        <taxon>Eubacteriales</taxon>
        <taxon>Clostridiaceae</taxon>
        <taxon>Clostridium</taxon>
    </lineage>
</organism>
<dbReference type="RefSeq" id="WP_015617181.1">
    <property type="nucleotide sequence ID" value="NC_021182.1"/>
</dbReference>
<dbReference type="STRING" id="86416.Clopa_4177"/>
<dbReference type="PANTHER" id="PTHR11614">
    <property type="entry name" value="PHOSPHOLIPASE-RELATED"/>
    <property type="match status" value="1"/>
</dbReference>
<dbReference type="AlphaFoldDB" id="R4K6U9"/>
<dbReference type="KEGG" id="cpas:Clopa_4177"/>
<dbReference type="Proteomes" id="UP000013523">
    <property type="component" value="Chromosome"/>
</dbReference>
<reference evidence="2 3" key="1">
    <citation type="submission" date="2012-01" db="EMBL/GenBank/DDBJ databases">
        <title>Complete sequence of chromosome of Clostridium pasteurianum BC1.</title>
        <authorList>
            <consortium name="US DOE Joint Genome Institute"/>
            <person name="Lucas S."/>
            <person name="Han J."/>
            <person name="Lapidus A."/>
            <person name="Cheng J.-F."/>
            <person name="Goodwin L."/>
            <person name="Pitluck S."/>
            <person name="Peters L."/>
            <person name="Mikhailova N."/>
            <person name="Teshima H."/>
            <person name="Detter J.C."/>
            <person name="Han C."/>
            <person name="Tapia R."/>
            <person name="Land M."/>
            <person name="Hauser L."/>
            <person name="Kyrpides N."/>
            <person name="Ivanova N."/>
            <person name="Pagani I."/>
            <person name="Dunn J."/>
            <person name="Taghavi S."/>
            <person name="Francis A."/>
            <person name="van der Lelie D."/>
            <person name="Woyke T."/>
        </authorList>
    </citation>
    <scope>NUCLEOTIDE SEQUENCE [LARGE SCALE GENOMIC DNA]</scope>
    <source>
        <strain evidence="2 3">BC1</strain>
    </source>
</reference>
<name>R4K6U9_CLOPA</name>
<feature type="domain" description="Serine aminopeptidase S33" evidence="1">
    <location>
        <begin position="40"/>
        <end position="311"/>
    </location>
</feature>
<dbReference type="Gene3D" id="3.40.50.1820">
    <property type="entry name" value="alpha/beta hydrolase"/>
    <property type="match status" value="1"/>
</dbReference>
<proteinExistence type="predicted"/>